<dbReference type="PANTHER" id="PTHR47331">
    <property type="entry name" value="PHD-TYPE DOMAIN-CONTAINING PROTEIN"/>
    <property type="match status" value="1"/>
</dbReference>
<feature type="domain" description="PHD-type" evidence="6">
    <location>
        <begin position="2"/>
        <end position="50"/>
    </location>
</feature>
<evidence type="ECO:0000313" key="7">
    <source>
        <dbReference type="EnsemblMetazoa" id="AALFPA23_012800.P18470"/>
    </source>
</evidence>
<dbReference type="InterPro" id="IPR013083">
    <property type="entry name" value="Znf_RING/FYVE/PHD"/>
</dbReference>
<dbReference type="PROSITE" id="PS01359">
    <property type="entry name" value="ZF_PHD_1"/>
    <property type="match status" value="1"/>
</dbReference>
<keyword evidence="1" id="KW-0479">Metal-binding</keyword>
<sequence length="1236" mass="140156">MNSSCGKCNGPDTEDMVACDTCEVWYHLECVNESPGVANRQFICPKCNSRKEKKGKKGKADANAPKQPEKSQPLKRPTSTEPDDNTNQVMPDSNVAGTQIPYTTEIQSSNQEKTSTTGAGGSVDPGKSESEASSGIRMQEVLRRLEEEMLEKERMLEEERIIKEKQLEWEAKLHRKRMEQERALRQKTLNQQREMYRMQLQEDAHFHRQQEQLLEDFQAQKAQSGNRTKVADKADDDVDQAANRSVHYPAPELPDTPKRNPKSMIPIVKHRNANVEHHTVPMEAAEQHEFEDEDDSGDDCSVLSHGSGLKPGPSRSQLAARQVLSKKLPIFSGKVEEWPLFYSSFVNSTEACGFTEVENLVRLQECLKGPALESVRSRLLLPKAVPQVIATLRMLYGRPEQLIHTLLNKVRKTDPPKIDRLETFIPFGMAVQELCDHLDAAELHDHLVNPVLIQELVDKLPAATKREWVHYKRNAFNVTLRTFADFASSIVSEASEVTLAVDLRPSTRTDKLRTKDKGFIHTHSGGSAAAAPPVNPCRICKITGHRIRNCEEFRRLNISERLKQMERWKLCERCLNEHTGWCRFKITCNVGGCRQPHHPLVHREIPVTQGQLHLHLDGKLPVIFRIVPITLFHGQKSVSTFAYLDEGSEMTLVEESIVRNLGVRGVAQPLTLQWTGNIKRRESASERLSLEVESEDGIHHDLKDAHTVKKLYLPRQSVDFREISNQYPHLRGLNVANHFGEEPKILIGLNNAFLLAPLESRVGNPNQPIAVRSHLGWTIYGPRDTAVATGFLGLHKGLTNQKLHEMMREFFLSEEPRPTVTSVPESVADQRARYLLESTTSKVAETRYETGLLWKEDEVNLPDSYQMAYRRLQGLERRFLKQPDLYEKVKQKIDEYQSKHYAHKTTPEELASASPGKVWYLPLNVVSNPKKPGKIRLVFDAAAQVNGVSLNSLLLAGPDLLTPLDAVVQKFRERPIAFVADIREMYHQFMMKPEDKHVLRFLFRTNPSQDPEIYMMDVAIFGSACSPASAQYIKNLNASKYSENFPEAATAIVRKHYVDDYLDCADTTDEAIERAQQVRYIHSQAGLEIRNWVSNSSTFLEAMGESAKINDIPLTSVREGAQERVLGIIWQPCDDVFTFSTQLRDDLMAYLTSDIRPTKRIILSCIMSLFDPLGLLAPFTVHGKGLVQDTWRSGCEWDEPVNEDCNAKWNRLKAVFPLINKVEIPRCYLRGAPPSA</sequence>
<evidence type="ECO:0000256" key="1">
    <source>
        <dbReference type="ARBA" id="ARBA00022723"/>
    </source>
</evidence>
<dbReference type="Pfam" id="PF05380">
    <property type="entry name" value="Peptidase_A17"/>
    <property type="match status" value="1"/>
</dbReference>
<accession>A0ABM1YWS8</accession>
<dbReference type="InterPro" id="IPR019787">
    <property type="entry name" value="Znf_PHD-finger"/>
</dbReference>
<dbReference type="Pfam" id="PF03564">
    <property type="entry name" value="DUF1759"/>
    <property type="match status" value="1"/>
</dbReference>
<dbReference type="InterPro" id="IPR005312">
    <property type="entry name" value="DUF1759"/>
</dbReference>
<feature type="compositionally biased region" description="Polar residues" evidence="5">
    <location>
        <begin position="77"/>
        <end position="117"/>
    </location>
</feature>
<organism evidence="7 8">
    <name type="scientific">Aedes albopictus</name>
    <name type="common">Asian tiger mosquito</name>
    <name type="synonym">Stegomyia albopicta</name>
    <dbReference type="NCBI Taxonomy" id="7160"/>
    <lineage>
        <taxon>Eukaryota</taxon>
        <taxon>Metazoa</taxon>
        <taxon>Ecdysozoa</taxon>
        <taxon>Arthropoda</taxon>
        <taxon>Hexapoda</taxon>
        <taxon>Insecta</taxon>
        <taxon>Pterygota</taxon>
        <taxon>Neoptera</taxon>
        <taxon>Endopterygota</taxon>
        <taxon>Diptera</taxon>
        <taxon>Nematocera</taxon>
        <taxon>Culicoidea</taxon>
        <taxon>Culicidae</taxon>
        <taxon>Culicinae</taxon>
        <taxon>Aedini</taxon>
        <taxon>Aedes</taxon>
        <taxon>Stegomyia</taxon>
    </lineage>
</organism>
<reference evidence="8" key="1">
    <citation type="journal article" date="2015" name="Proc. Natl. Acad. Sci. U.S.A.">
        <title>Genome sequence of the Asian Tiger mosquito, Aedes albopictus, reveals insights into its biology, genetics, and evolution.</title>
        <authorList>
            <person name="Chen X.G."/>
            <person name="Jiang X."/>
            <person name="Gu J."/>
            <person name="Xu M."/>
            <person name="Wu Y."/>
            <person name="Deng Y."/>
            <person name="Zhang C."/>
            <person name="Bonizzoni M."/>
            <person name="Dermauw W."/>
            <person name="Vontas J."/>
            <person name="Armbruster P."/>
            <person name="Huang X."/>
            <person name="Yang Y."/>
            <person name="Zhang H."/>
            <person name="He W."/>
            <person name="Peng H."/>
            <person name="Liu Y."/>
            <person name="Wu K."/>
            <person name="Chen J."/>
            <person name="Lirakis M."/>
            <person name="Topalis P."/>
            <person name="Van Leeuwen T."/>
            <person name="Hall A.B."/>
            <person name="Jiang X."/>
            <person name="Thorpe C."/>
            <person name="Mueller R.L."/>
            <person name="Sun C."/>
            <person name="Waterhouse R.M."/>
            <person name="Yan G."/>
            <person name="Tu Z.J."/>
            <person name="Fang X."/>
            <person name="James A.A."/>
        </authorList>
    </citation>
    <scope>NUCLEOTIDE SEQUENCE [LARGE SCALE GENOMIC DNA]</scope>
    <source>
        <strain evidence="8">Foshan</strain>
    </source>
</reference>
<dbReference type="InterPro" id="IPR001965">
    <property type="entry name" value="Znf_PHD"/>
</dbReference>
<feature type="region of interest" description="Disordered" evidence="5">
    <location>
        <begin position="287"/>
        <end position="316"/>
    </location>
</feature>
<dbReference type="RefSeq" id="XP_062703577.1">
    <property type="nucleotide sequence ID" value="XM_062847593.1"/>
</dbReference>
<dbReference type="SUPFAM" id="SSF56672">
    <property type="entry name" value="DNA/RNA polymerases"/>
    <property type="match status" value="1"/>
</dbReference>
<dbReference type="Gene3D" id="3.30.40.10">
    <property type="entry name" value="Zinc/RING finger domain, C3HC4 (zinc finger)"/>
    <property type="match status" value="1"/>
</dbReference>
<dbReference type="SUPFAM" id="SSF57903">
    <property type="entry name" value="FYVE/PHD zinc finger"/>
    <property type="match status" value="1"/>
</dbReference>
<dbReference type="InterPro" id="IPR008042">
    <property type="entry name" value="Retrotrans_Pao"/>
</dbReference>
<feature type="region of interest" description="Disordered" evidence="5">
    <location>
        <begin position="220"/>
        <end position="261"/>
    </location>
</feature>
<dbReference type="InterPro" id="IPR011011">
    <property type="entry name" value="Znf_FYVE_PHD"/>
</dbReference>
<evidence type="ECO:0000256" key="4">
    <source>
        <dbReference type="PROSITE-ProRule" id="PRU00146"/>
    </source>
</evidence>
<keyword evidence="8" id="KW-1185">Reference proteome</keyword>
<feature type="compositionally biased region" description="Acidic residues" evidence="5">
    <location>
        <begin position="289"/>
        <end position="298"/>
    </location>
</feature>
<dbReference type="InterPro" id="IPR019786">
    <property type="entry name" value="Zinc_finger_PHD-type_CS"/>
</dbReference>
<name>A0ABM1YWS8_AEDAL</name>
<evidence type="ECO:0000256" key="2">
    <source>
        <dbReference type="ARBA" id="ARBA00022771"/>
    </source>
</evidence>
<protein>
    <recommendedName>
        <fullName evidence="6">PHD-type domain-containing protein</fullName>
    </recommendedName>
</protein>
<proteinExistence type="predicted"/>
<keyword evidence="3" id="KW-0862">Zinc</keyword>
<evidence type="ECO:0000259" key="6">
    <source>
        <dbReference type="PROSITE" id="PS50016"/>
    </source>
</evidence>
<dbReference type="InterPro" id="IPR043128">
    <property type="entry name" value="Rev_trsase/Diguanyl_cyclase"/>
</dbReference>
<dbReference type="Proteomes" id="UP000069940">
    <property type="component" value="Unassembled WGS sequence"/>
</dbReference>
<dbReference type="PANTHER" id="PTHR47331:SF5">
    <property type="entry name" value="RIBONUCLEASE H"/>
    <property type="match status" value="1"/>
</dbReference>
<dbReference type="Gene3D" id="3.10.10.10">
    <property type="entry name" value="HIV Type 1 Reverse Transcriptase, subunit A, domain 1"/>
    <property type="match status" value="1"/>
</dbReference>
<keyword evidence="2 4" id="KW-0863">Zinc-finger</keyword>
<dbReference type="EnsemblMetazoa" id="AALFPA23_012800.R18470">
    <property type="protein sequence ID" value="AALFPA23_012800.P18470"/>
    <property type="gene ID" value="AALFPA23_012800"/>
</dbReference>
<dbReference type="PROSITE" id="PS50016">
    <property type="entry name" value="ZF_PHD_2"/>
    <property type="match status" value="1"/>
</dbReference>
<dbReference type="Pfam" id="PF00628">
    <property type="entry name" value="PHD"/>
    <property type="match status" value="1"/>
</dbReference>
<feature type="region of interest" description="Disordered" evidence="5">
    <location>
        <begin position="49"/>
        <end position="138"/>
    </location>
</feature>
<evidence type="ECO:0000256" key="5">
    <source>
        <dbReference type="SAM" id="MobiDB-lite"/>
    </source>
</evidence>
<dbReference type="CDD" id="cd15489">
    <property type="entry name" value="PHD_SF"/>
    <property type="match status" value="1"/>
</dbReference>
<dbReference type="GeneID" id="134286030"/>
<evidence type="ECO:0000256" key="3">
    <source>
        <dbReference type="ARBA" id="ARBA00022833"/>
    </source>
</evidence>
<reference evidence="7" key="2">
    <citation type="submission" date="2025-05" db="UniProtKB">
        <authorList>
            <consortium name="EnsemblMetazoa"/>
        </authorList>
    </citation>
    <scope>IDENTIFICATION</scope>
    <source>
        <strain evidence="7">Foshan</strain>
    </source>
</reference>
<dbReference type="SMART" id="SM00249">
    <property type="entry name" value="PHD"/>
    <property type="match status" value="1"/>
</dbReference>
<evidence type="ECO:0000313" key="8">
    <source>
        <dbReference type="Proteomes" id="UP000069940"/>
    </source>
</evidence>
<dbReference type="InterPro" id="IPR043502">
    <property type="entry name" value="DNA/RNA_pol_sf"/>
</dbReference>
<dbReference type="Gene3D" id="3.30.70.270">
    <property type="match status" value="1"/>
</dbReference>